<dbReference type="AlphaFoldDB" id="A0A3M0GBS7"/>
<keyword evidence="1" id="KW-0732">Signal</keyword>
<dbReference type="Gene3D" id="2.160.20.120">
    <property type="match status" value="1"/>
</dbReference>
<name>A0A3M0GBS7_9FLAO</name>
<reference evidence="3 4" key="1">
    <citation type="submission" date="2018-10" db="EMBL/GenBank/DDBJ databases">
        <title>Dokdonia luteus sp. nov., isolated from sea water.</title>
        <authorList>
            <person name="Zhou L.Y."/>
            <person name="Du Z.J."/>
        </authorList>
    </citation>
    <scope>NUCLEOTIDE SEQUENCE [LARGE SCALE GENOMIC DNA]</scope>
    <source>
        <strain evidence="3 4">SH27</strain>
    </source>
</reference>
<dbReference type="Pfam" id="PF10988">
    <property type="entry name" value="DUF2807"/>
    <property type="match status" value="1"/>
</dbReference>
<feature type="signal peptide" evidence="1">
    <location>
        <begin position="1"/>
        <end position="17"/>
    </location>
</feature>
<dbReference type="EMBL" id="REFV01000008">
    <property type="protein sequence ID" value="RMB58509.1"/>
    <property type="molecule type" value="Genomic_DNA"/>
</dbReference>
<keyword evidence="4" id="KW-1185">Reference proteome</keyword>
<feature type="domain" description="Putative auto-transporter adhesin head GIN" evidence="2">
    <location>
        <begin position="38"/>
        <end position="187"/>
    </location>
</feature>
<feature type="chain" id="PRO_5018168016" description="Putative auto-transporter adhesin head GIN domain-containing protein" evidence="1">
    <location>
        <begin position="18"/>
        <end position="293"/>
    </location>
</feature>
<comment type="caution">
    <text evidence="3">The sequence shown here is derived from an EMBL/GenBank/DDBJ whole genome shotgun (WGS) entry which is preliminary data.</text>
</comment>
<dbReference type="RefSeq" id="WP_121917433.1">
    <property type="nucleotide sequence ID" value="NZ_REFV01000008.1"/>
</dbReference>
<protein>
    <recommendedName>
        <fullName evidence="2">Putative auto-transporter adhesin head GIN domain-containing protein</fullName>
    </recommendedName>
</protein>
<dbReference type="OrthoDB" id="1199610at2"/>
<gene>
    <name evidence="3" type="ORF">EAX61_09385</name>
</gene>
<proteinExistence type="predicted"/>
<dbReference type="Proteomes" id="UP000281985">
    <property type="component" value="Unassembled WGS sequence"/>
</dbReference>
<evidence type="ECO:0000313" key="4">
    <source>
        <dbReference type="Proteomes" id="UP000281985"/>
    </source>
</evidence>
<organism evidence="3 4">
    <name type="scientific">Dokdonia sinensis</name>
    <dbReference type="NCBI Taxonomy" id="2479847"/>
    <lineage>
        <taxon>Bacteria</taxon>
        <taxon>Pseudomonadati</taxon>
        <taxon>Bacteroidota</taxon>
        <taxon>Flavobacteriia</taxon>
        <taxon>Flavobacteriales</taxon>
        <taxon>Flavobacteriaceae</taxon>
        <taxon>Dokdonia</taxon>
    </lineage>
</organism>
<accession>A0A3M0GBS7</accession>
<evidence type="ECO:0000259" key="2">
    <source>
        <dbReference type="Pfam" id="PF10988"/>
    </source>
</evidence>
<sequence length="293" mass="32192">MKYITVLLVFVGMTSLAQVKGNKEITTTTIDTKGLVAIEMGLYANVTIDQRASNQMVITTDSNLQELIDKEIVDGVLKLTQLEWIQPSARIKITIGASNLERLQVGVNETVLLKNINKNTIDLMAINGKIIVSGKAFSVGISAENGTVDASKLEVEQATVNIWGNGKAIVNATDLVESKLDKDARLELVREPAKINGDTNTLSGDAKSTFAKARYINIKIKNNSFNRNHFSVKGPKQDRSYFVYGFPMMPGASKKERWTVGTKIYKVNSIGLKKHLLTITAADEGKTIKLFKD</sequence>
<dbReference type="InterPro" id="IPR021255">
    <property type="entry name" value="DUF2807"/>
</dbReference>
<evidence type="ECO:0000313" key="3">
    <source>
        <dbReference type="EMBL" id="RMB58509.1"/>
    </source>
</evidence>
<evidence type="ECO:0000256" key="1">
    <source>
        <dbReference type="SAM" id="SignalP"/>
    </source>
</evidence>